<evidence type="ECO:0000313" key="1">
    <source>
        <dbReference type="EMBL" id="PWT37209.1"/>
    </source>
</evidence>
<accession>A0ABD6Y644</accession>
<proteinExistence type="predicted"/>
<protein>
    <submittedName>
        <fullName evidence="1">Uncharacterized protein</fullName>
    </submittedName>
</protein>
<gene>
    <name evidence="1" type="ORF">DKZ35_06490</name>
</gene>
<dbReference type="AlphaFoldDB" id="A0ABD6Y644"/>
<name>A0ABD6Y644_LIMRT</name>
<evidence type="ECO:0000313" key="2">
    <source>
        <dbReference type="Proteomes" id="UP000245735"/>
    </source>
</evidence>
<dbReference type="Proteomes" id="UP000245735">
    <property type="component" value="Unassembled WGS sequence"/>
</dbReference>
<dbReference type="RefSeq" id="WP_109975894.1">
    <property type="nucleotide sequence ID" value="NZ_QGHV01000035.1"/>
</dbReference>
<reference evidence="2" key="1">
    <citation type="journal article" date="2018" name="Front. Microbiol.">
        <title>Comparative Genomics of the Herbivore Gut Symbiont Lactobacillus reuteri Reveals Genetic Diversity and Lifestyle Adaptation.</title>
        <authorList>
            <person name="Zhao J."/>
        </authorList>
    </citation>
    <scope>NUCLEOTIDE SEQUENCE [LARGE SCALE GENOMIC DNA]</scope>
    <source>
        <strain evidence="2">LR9</strain>
    </source>
</reference>
<dbReference type="EMBL" id="QGHV01000035">
    <property type="protein sequence ID" value="PWT37209.1"/>
    <property type="molecule type" value="Genomic_DNA"/>
</dbReference>
<comment type="caution">
    <text evidence="1">The sequence shown here is derived from an EMBL/GenBank/DDBJ whole genome shotgun (WGS) entry which is preliminary data.</text>
</comment>
<sequence length="196" mass="23345">MATGLNDEFYKHLHALDERYGYSWANPWSERTWAHDAKDDDPDLVFCQNYVKKKFPKTPKEELEEKFDGIFFKLIDKQQTTVAEIASVLNCRSSDVRRLIRKHELQEIYDKYQKFFRSTVIYDEKSNEYFAALTMNDLLDFCNIAKTNRSNVSRAKSTGRKVNGYLFYFMEDYLHGEKPKKSKVEELYEKKVTRLN</sequence>
<organism evidence="1 2">
    <name type="scientific">Limosilactobacillus reuteri</name>
    <name type="common">Lactobacillus reuteri</name>
    <dbReference type="NCBI Taxonomy" id="1598"/>
    <lineage>
        <taxon>Bacteria</taxon>
        <taxon>Bacillati</taxon>
        <taxon>Bacillota</taxon>
        <taxon>Bacilli</taxon>
        <taxon>Lactobacillales</taxon>
        <taxon>Lactobacillaceae</taxon>
        <taxon>Limosilactobacillus</taxon>
    </lineage>
</organism>